<dbReference type="GO" id="GO:0003684">
    <property type="term" value="F:damaged DNA binding"/>
    <property type="evidence" value="ECO:0007669"/>
    <property type="project" value="TreeGrafter"/>
</dbReference>
<dbReference type="GO" id="GO:0006289">
    <property type="term" value="P:nucleotide-excision repair"/>
    <property type="evidence" value="ECO:0007669"/>
    <property type="project" value="TreeGrafter"/>
</dbReference>
<dbReference type="InterPro" id="IPR012340">
    <property type="entry name" value="NA-bd_OB-fold"/>
</dbReference>
<evidence type="ECO:0000256" key="2">
    <source>
        <dbReference type="ARBA" id="ARBA00009761"/>
    </source>
</evidence>
<dbReference type="AlphaFoldDB" id="A0A833W3D9"/>
<proteinExistence type="inferred from homology"/>
<dbReference type="Proteomes" id="UP000655588">
    <property type="component" value="Unassembled WGS sequence"/>
</dbReference>
<comment type="caution">
    <text evidence="4">The sequence shown here is derived from an EMBL/GenBank/DDBJ whole genome shotgun (WGS) entry which is preliminary data.</text>
</comment>
<dbReference type="EMBL" id="WNWW01000666">
    <property type="protein sequence ID" value="KAF3422622.1"/>
    <property type="molecule type" value="Genomic_DNA"/>
</dbReference>
<evidence type="ECO:0000313" key="4">
    <source>
        <dbReference type="EMBL" id="KAF3422622.1"/>
    </source>
</evidence>
<dbReference type="SUPFAM" id="SSF50249">
    <property type="entry name" value="Nucleic acid-binding proteins"/>
    <property type="match status" value="1"/>
</dbReference>
<name>A0A833W3D9_9HYME</name>
<dbReference type="Pfam" id="PF08661">
    <property type="entry name" value="Rep_fac-A_3"/>
    <property type="match status" value="1"/>
</dbReference>
<keyword evidence="3" id="KW-0539">Nucleus</keyword>
<comment type="similarity">
    <text evidence="2">Belongs to the replication factor A protein 3 family.</text>
</comment>
<dbReference type="CDD" id="cd04479">
    <property type="entry name" value="RPA3"/>
    <property type="match status" value="1"/>
</dbReference>
<dbReference type="GO" id="GO:0003697">
    <property type="term" value="F:single-stranded DNA binding"/>
    <property type="evidence" value="ECO:0007669"/>
    <property type="project" value="TreeGrafter"/>
</dbReference>
<evidence type="ECO:0000256" key="3">
    <source>
        <dbReference type="ARBA" id="ARBA00023242"/>
    </source>
</evidence>
<comment type="subcellular location">
    <subcellularLocation>
        <location evidence="1">Nucleus</location>
    </subcellularLocation>
</comment>
<dbReference type="PANTHER" id="PTHR15114:SF1">
    <property type="entry name" value="REPLICATION PROTEIN A 14 KDA SUBUNIT"/>
    <property type="match status" value="1"/>
</dbReference>
<dbReference type="InterPro" id="IPR013970">
    <property type="entry name" value="Rfa2"/>
</dbReference>
<organism evidence="4 5">
    <name type="scientific">Frieseomelitta varia</name>
    <dbReference type="NCBI Taxonomy" id="561572"/>
    <lineage>
        <taxon>Eukaryota</taxon>
        <taxon>Metazoa</taxon>
        <taxon>Ecdysozoa</taxon>
        <taxon>Arthropoda</taxon>
        <taxon>Hexapoda</taxon>
        <taxon>Insecta</taxon>
        <taxon>Pterygota</taxon>
        <taxon>Neoptera</taxon>
        <taxon>Endopterygota</taxon>
        <taxon>Hymenoptera</taxon>
        <taxon>Apocrita</taxon>
        <taxon>Aculeata</taxon>
        <taxon>Apoidea</taxon>
        <taxon>Anthophila</taxon>
        <taxon>Apidae</taxon>
        <taxon>Frieseomelitta</taxon>
    </lineage>
</organism>
<dbReference type="GO" id="GO:0035861">
    <property type="term" value="C:site of double-strand break"/>
    <property type="evidence" value="ECO:0007669"/>
    <property type="project" value="TreeGrafter"/>
</dbReference>
<dbReference type="GO" id="GO:0006284">
    <property type="term" value="P:base-excision repair"/>
    <property type="evidence" value="ECO:0007669"/>
    <property type="project" value="TreeGrafter"/>
</dbReference>
<dbReference type="Gene3D" id="2.40.50.140">
    <property type="entry name" value="Nucleic acid-binding proteins"/>
    <property type="match status" value="1"/>
</dbReference>
<evidence type="ECO:0000256" key="1">
    <source>
        <dbReference type="ARBA" id="ARBA00004123"/>
    </source>
</evidence>
<accession>A0A833W3D9</accession>
<evidence type="ECO:0000313" key="5">
    <source>
        <dbReference type="Proteomes" id="UP000655588"/>
    </source>
</evidence>
<reference evidence="4" key="1">
    <citation type="submission" date="2019-11" db="EMBL/GenBank/DDBJ databases">
        <title>The nuclear and mitochondrial genomes of Frieseomelitta varia - a highly eusocial stingless bee (Meliponini) with a permanently sterile worker caste.</title>
        <authorList>
            <person name="Freitas F.C.P."/>
            <person name="Lourenco A.P."/>
            <person name="Nunes F.M.F."/>
            <person name="Paschoal A.R."/>
            <person name="Abreu F.C.P."/>
            <person name="Barbin F.O."/>
            <person name="Bataglia L."/>
            <person name="Cardoso-Junior C.A.M."/>
            <person name="Cervoni M.S."/>
            <person name="Silva S.R."/>
            <person name="Dalarmi F."/>
            <person name="Del Lama M.A."/>
            <person name="Depintor T.S."/>
            <person name="Ferreira K.M."/>
            <person name="Goria P.S."/>
            <person name="Jaskot M.C."/>
            <person name="Lago D.C."/>
            <person name="Luna-Lucena D."/>
            <person name="Moda L.M."/>
            <person name="Nascimento L."/>
            <person name="Pedrino M."/>
            <person name="Rabico F.O."/>
            <person name="Sanches F.C."/>
            <person name="Santos D.E."/>
            <person name="Santos C.G."/>
            <person name="Vieira J."/>
            <person name="Lopes T.F."/>
            <person name="Barchuk A.R."/>
            <person name="Hartfelder K."/>
            <person name="Simoes Z.L.P."/>
            <person name="Bitondi M.M.G."/>
            <person name="Pinheiro D.G."/>
        </authorList>
    </citation>
    <scope>NUCLEOTIDE SEQUENCE</scope>
    <source>
        <strain evidence="4">USP_RPSP 00005682</strain>
        <tissue evidence="4">Whole individual</tissue>
    </source>
</reference>
<dbReference type="GO" id="GO:0006298">
    <property type="term" value="P:mismatch repair"/>
    <property type="evidence" value="ECO:0007669"/>
    <property type="project" value="TreeGrafter"/>
</dbReference>
<dbReference type="GO" id="GO:0006260">
    <property type="term" value="P:DNA replication"/>
    <property type="evidence" value="ECO:0007669"/>
    <property type="project" value="InterPro"/>
</dbReference>
<gene>
    <name evidence="4" type="ORF">E2986_01347</name>
</gene>
<keyword evidence="5" id="KW-1185">Reference proteome</keyword>
<dbReference type="GO" id="GO:0000724">
    <property type="term" value="P:double-strand break repair via homologous recombination"/>
    <property type="evidence" value="ECO:0007669"/>
    <property type="project" value="TreeGrafter"/>
</dbReference>
<protein>
    <submittedName>
        <fullName evidence="4">Uncharacterized protein</fullName>
    </submittedName>
</protein>
<dbReference type="PANTHER" id="PTHR15114">
    <property type="entry name" value="REPLICATION PROTEIN A3"/>
    <property type="match status" value="1"/>
</dbReference>
<dbReference type="GO" id="GO:0005662">
    <property type="term" value="C:DNA replication factor A complex"/>
    <property type="evidence" value="ECO:0007669"/>
    <property type="project" value="TreeGrafter"/>
</dbReference>
<sequence length="185" mass="21234">MIKKRIDGRRLGQNIGNQVILLGTIGKKSSNGKNLELRTTDGVQVNVTLPEPIDSEAEGYIEVHGTLQSSTTMNCSNYVVFPLSMTEDFAYILMYRETRESKESVHYRCRPIQSTFGYLECIRTRKKYTKRSPKTVTVYSQYYRKLPESMTFIHVIPTAILHDASKEKHLHVHEVTGHSECCLFK</sequence>